<dbReference type="InterPro" id="IPR032820">
    <property type="entry name" value="ATPase_put"/>
</dbReference>
<evidence type="ECO:0000256" key="1">
    <source>
        <dbReference type="SAM" id="Phobius"/>
    </source>
</evidence>
<sequence length="91" mass="10215">MVDNGDKKLRNRVERQARRMKQAERDRPTLIAQTIYIGTLGLVFVLPVVGGAYLGHWLDGLVEGYSTRWTLSLIFAGVIVGGVNVYLLIRE</sequence>
<evidence type="ECO:0000313" key="2">
    <source>
        <dbReference type="EMBL" id="SDZ80964.1"/>
    </source>
</evidence>
<reference evidence="3" key="1">
    <citation type="submission" date="2016-10" db="EMBL/GenBank/DDBJ databases">
        <authorList>
            <person name="Varghese N."/>
            <person name="Submissions S."/>
        </authorList>
    </citation>
    <scope>NUCLEOTIDE SEQUENCE [LARGE SCALE GENOMIC DNA]</scope>
    <source>
        <strain evidence="3">CGMCC 1.10657</strain>
    </source>
</reference>
<dbReference type="AlphaFoldDB" id="A0A1H3W3H5"/>
<name>A0A1H3W3H5_9GAMM</name>
<dbReference type="OrthoDB" id="9157352at2"/>
<keyword evidence="3" id="KW-1185">Reference proteome</keyword>
<dbReference type="Proteomes" id="UP000198658">
    <property type="component" value="Unassembled WGS sequence"/>
</dbReference>
<dbReference type="EMBL" id="FNQO01000001">
    <property type="protein sequence ID" value="SDZ80964.1"/>
    <property type="molecule type" value="Genomic_DNA"/>
</dbReference>
<keyword evidence="1" id="KW-0472">Membrane</keyword>
<accession>A0A1H3W3H5</accession>
<keyword evidence="1" id="KW-0812">Transmembrane</keyword>
<gene>
    <name evidence="2" type="ORF">SAMN05216562_0479</name>
</gene>
<feature type="transmembrane region" description="Helical" evidence="1">
    <location>
        <begin position="28"/>
        <end position="49"/>
    </location>
</feature>
<organism evidence="2 3">
    <name type="scientific">Microbulbifer marinus</name>
    <dbReference type="NCBI Taxonomy" id="658218"/>
    <lineage>
        <taxon>Bacteria</taxon>
        <taxon>Pseudomonadati</taxon>
        <taxon>Pseudomonadota</taxon>
        <taxon>Gammaproteobacteria</taxon>
        <taxon>Cellvibrionales</taxon>
        <taxon>Microbulbiferaceae</taxon>
        <taxon>Microbulbifer</taxon>
    </lineage>
</organism>
<feature type="transmembrane region" description="Helical" evidence="1">
    <location>
        <begin position="69"/>
        <end position="89"/>
    </location>
</feature>
<proteinExistence type="predicted"/>
<keyword evidence="1" id="KW-1133">Transmembrane helix</keyword>
<dbReference type="RefSeq" id="WP_091386881.1">
    <property type="nucleotide sequence ID" value="NZ_FNQO01000001.1"/>
</dbReference>
<evidence type="ECO:0000313" key="3">
    <source>
        <dbReference type="Proteomes" id="UP000198658"/>
    </source>
</evidence>
<dbReference type="Pfam" id="PF09527">
    <property type="entry name" value="ATPase_gene1"/>
    <property type="match status" value="1"/>
</dbReference>
<protein>
    <submittedName>
        <fullName evidence="2">ATP synthase protein I</fullName>
    </submittedName>
</protein>
<dbReference type="STRING" id="658218.SAMN05216562_0479"/>